<dbReference type="Proteomes" id="UP000253303">
    <property type="component" value="Unassembled WGS sequence"/>
</dbReference>
<keyword evidence="4" id="KW-0804">Transcription</keyword>
<comment type="caution">
    <text evidence="7">The sequence shown here is derived from an EMBL/GenBank/DDBJ whole genome shotgun (WGS) entry which is preliminary data.</text>
</comment>
<dbReference type="SUPFAM" id="SSF88946">
    <property type="entry name" value="Sigma2 domain of RNA polymerase sigma factors"/>
    <property type="match status" value="1"/>
</dbReference>
<dbReference type="Gene3D" id="1.10.10.10">
    <property type="entry name" value="Winged helix-like DNA-binding domain superfamily/Winged helix DNA-binding domain"/>
    <property type="match status" value="1"/>
</dbReference>
<comment type="similarity">
    <text evidence="1">Belongs to the sigma-70 factor family. ECF subfamily.</text>
</comment>
<organism evidence="7 8">
    <name type="scientific">Spongiactinospora rosea</name>
    <dbReference type="NCBI Taxonomy" id="2248750"/>
    <lineage>
        <taxon>Bacteria</taxon>
        <taxon>Bacillati</taxon>
        <taxon>Actinomycetota</taxon>
        <taxon>Actinomycetes</taxon>
        <taxon>Streptosporangiales</taxon>
        <taxon>Streptosporangiaceae</taxon>
        <taxon>Spongiactinospora</taxon>
    </lineage>
</organism>
<dbReference type="OrthoDB" id="5244716at2"/>
<protein>
    <submittedName>
        <fullName evidence="7">RNA polymerase sigma factor</fullName>
    </submittedName>
</protein>
<dbReference type="InterPro" id="IPR039425">
    <property type="entry name" value="RNA_pol_sigma-70-like"/>
</dbReference>
<dbReference type="GO" id="GO:0016987">
    <property type="term" value="F:sigma factor activity"/>
    <property type="evidence" value="ECO:0007669"/>
    <property type="project" value="UniProtKB-KW"/>
</dbReference>
<dbReference type="Gene3D" id="1.10.1740.10">
    <property type="match status" value="1"/>
</dbReference>
<dbReference type="AlphaFoldDB" id="A0A366LT24"/>
<evidence type="ECO:0000256" key="2">
    <source>
        <dbReference type="ARBA" id="ARBA00023015"/>
    </source>
</evidence>
<accession>A0A366LT24</accession>
<dbReference type="PANTHER" id="PTHR43133:SF53">
    <property type="entry name" value="ECF RNA POLYMERASE SIGMA-E FACTOR"/>
    <property type="match status" value="1"/>
</dbReference>
<dbReference type="SUPFAM" id="SSF88659">
    <property type="entry name" value="Sigma3 and sigma4 domains of RNA polymerase sigma factors"/>
    <property type="match status" value="1"/>
</dbReference>
<evidence type="ECO:0000259" key="6">
    <source>
        <dbReference type="Pfam" id="PF08281"/>
    </source>
</evidence>
<dbReference type="InterPro" id="IPR013249">
    <property type="entry name" value="RNA_pol_sigma70_r4_t2"/>
</dbReference>
<dbReference type="InterPro" id="IPR014284">
    <property type="entry name" value="RNA_pol_sigma-70_dom"/>
</dbReference>
<dbReference type="EMBL" id="QMEY01000014">
    <property type="protein sequence ID" value="RBQ16907.1"/>
    <property type="molecule type" value="Genomic_DNA"/>
</dbReference>
<dbReference type="CDD" id="cd06171">
    <property type="entry name" value="Sigma70_r4"/>
    <property type="match status" value="1"/>
</dbReference>
<name>A0A366LT24_9ACTN</name>
<dbReference type="InterPro" id="IPR013324">
    <property type="entry name" value="RNA_pol_sigma_r3/r4-like"/>
</dbReference>
<sequence length="198" mass="22384">MSMLEALRAGDERAFIELVREHQPAMLRLATMYSPSRAVAEEVVQETWLAVLNGLAGFEGRAALRTWITRILLNIARRRAGLEARAVPYSSLGPTLDPARFHGEGPYAGHWISIPDDWSAVPEAHLASAEVRDLVRRVVNGLPPRQREVITLRDIEGWKADEVSDLLEITQINQRVLLHRARAVVRRALEIYLERRNA</sequence>
<keyword evidence="8" id="KW-1185">Reference proteome</keyword>
<evidence type="ECO:0000313" key="7">
    <source>
        <dbReference type="EMBL" id="RBQ16907.1"/>
    </source>
</evidence>
<reference evidence="7 8" key="1">
    <citation type="submission" date="2018-06" db="EMBL/GenBank/DDBJ databases">
        <title>Sphaerisporangium craniellae sp. nov., isolated from a marine sponge in the South China Sea.</title>
        <authorList>
            <person name="Li L."/>
        </authorList>
    </citation>
    <scope>NUCLEOTIDE SEQUENCE [LARGE SCALE GENOMIC DNA]</scope>
    <source>
        <strain evidence="7 8">LHW63015</strain>
    </source>
</reference>
<dbReference type="InterPro" id="IPR036388">
    <property type="entry name" value="WH-like_DNA-bd_sf"/>
</dbReference>
<dbReference type="NCBIfam" id="TIGR02937">
    <property type="entry name" value="sigma70-ECF"/>
    <property type="match status" value="1"/>
</dbReference>
<evidence type="ECO:0000256" key="4">
    <source>
        <dbReference type="ARBA" id="ARBA00023163"/>
    </source>
</evidence>
<evidence type="ECO:0000259" key="5">
    <source>
        <dbReference type="Pfam" id="PF04542"/>
    </source>
</evidence>
<feature type="domain" description="RNA polymerase sigma factor 70 region 4 type 2" evidence="6">
    <location>
        <begin position="133"/>
        <end position="183"/>
    </location>
</feature>
<dbReference type="GO" id="GO:0003677">
    <property type="term" value="F:DNA binding"/>
    <property type="evidence" value="ECO:0007669"/>
    <property type="project" value="InterPro"/>
</dbReference>
<evidence type="ECO:0000313" key="8">
    <source>
        <dbReference type="Proteomes" id="UP000253303"/>
    </source>
</evidence>
<dbReference type="Pfam" id="PF08281">
    <property type="entry name" value="Sigma70_r4_2"/>
    <property type="match status" value="1"/>
</dbReference>
<dbReference type="InterPro" id="IPR007627">
    <property type="entry name" value="RNA_pol_sigma70_r2"/>
</dbReference>
<evidence type="ECO:0000256" key="3">
    <source>
        <dbReference type="ARBA" id="ARBA00023082"/>
    </source>
</evidence>
<keyword evidence="3" id="KW-0731">Sigma factor</keyword>
<keyword evidence="2" id="KW-0805">Transcription regulation</keyword>
<gene>
    <name evidence="7" type="ORF">DP939_27985</name>
</gene>
<dbReference type="GO" id="GO:0006352">
    <property type="term" value="P:DNA-templated transcription initiation"/>
    <property type="evidence" value="ECO:0007669"/>
    <property type="project" value="InterPro"/>
</dbReference>
<dbReference type="PANTHER" id="PTHR43133">
    <property type="entry name" value="RNA POLYMERASE ECF-TYPE SIGMA FACTO"/>
    <property type="match status" value="1"/>
</dbReference>
<proteinExistence type="inferred from homology"/>
<dbReference type="RefSeq" id="WP_113983770.1">
    <property type="nucleotide sequence ID" value="NZ_QMEY01000014.1"/>
</dbReference>
<dbReference type="Pfam" id="PF04542">
    <property type="entry name" value="Sigma70_r2"/>
    <property type="match status" value="1"/>
</dbReference>
<evidence type="ECO:0000256" key="1">
    <source>
        <dbReference type="ARBA" id="ARBA00010641"/>
    </source>
</evidence>
<feature type="domain" description="RNA polymerase sigma-70 region 2" evidence="5">
    <location>
        <begin position="18"/>
        <end position="79"/>
    </location>
</feature>
<dbReference type="InterPro" id="IPR013325">
    <property type="entry name" value="RNA_pol_sigma_r2"/>
</dbReference>